<dbReference type="PROSITE" id="PS50103">
    <property type="entry name" value="ZF_C3H1"/>
    <property type="match status" value="1"/>
</dbReference>
<keyword evidence="5" id="KW-1185">Reference proteome</keyword>
<dbReference type="AlphaFoldDB" id="A0A137NWC3"/>
<dbReference type="Pfam" id="PF15663">
    <property type="entry name" value="zf-CCCH_3"/>
    <property type="match status" value="1"/>
</dbReference>
<evidence type="ECO:0000313" key="5">
    <source>
        <dbReference type="Proteomes" id="UP000070444"/>
    </source>
</evidence>
<feature type="region of interest" description="Disordered" evidence="2">
    <location>
        <begin position="403"/>
        <end position="466"/>
    </location>
</feature>
<dbReference type="InterPro" id="IPR000571">
    <property type="entry name" value="Znf_CCCH"/>
</dbReference>
<feature type="zinc finger region" description="C3H1-type" evidence="1">
    <location>
        <begin position="5"/>
        <end position="31"/>
    </location>
</feature>
<keyword evidence="1" id="KW-0479">Metal-binding</keyword>
<keyword evidence="1" id="KW-0863">Zinc-finger</keyword>
<evidence type="ECO:0000256" key="2">
    <source>
        <dbReference type="SAM" id="MobiDB-lite"/>
    </source>
</evidence>
<dbReference type="Gene3D" id="4.10.1000.40">
    <property type="match status" value="1"/>
</dbReference>
<dbReference type="OrthoDB" id="438553at2759"/>
<feature type="compositionally biased region" description="Low complexity" evidence="2">
    <location>
        <begin position="130"/>
        <end position="150"/>
    </location>
</feature>
<sequence length="492" mass="53640">MSLLPKSEQDCVFFLQGICSKTDCEYRHCEPCLTNLNVCTDWQSGKPCSKPNCSERHSNKHLANTQGFVKSSPNPETPCKYNLNCQRPDCIFKHTGPRYIDTQQQRSFFPRPMSMTFRPRPQGAGGVESAAQPAAIGQQQPQVAPVQQAAPQTVRPVYNRPNIQRPQARPNQFIPQANNNNQNAPAKGQLQIAGLSSRQNQNTNIRPVQQQTQAQNVRPTNKLRPMSERLSLPNGNNNNARNGAQNGNAKANLQSKAGPAKAEKPLLRQAPVTNAKVRGVVQLEKPRTSSGPSFGDPLTIEQIRAMKANKAKAAGQASTTSAPQASAPVANIQKPAPKVAATKPAPVQNVKATIPPKRTIEDTVKEETQATNDTTNIDDLGYGDYSQFDAELFELEKPAEFVPEPKKAKVEPVPVPNTTVPHTVSASDPKKNKLDDATVPEAKKTKIDSVPAQPQPTTAELEQTEDLDKLGDDYDLGASGIDLDFLAELENY</sequence>
<reference evidence="4 5" key="1">
    <citation type="journal article" date="2015" name="Genome Biol. Evol.">
        <title>Phylogenomic analyses indicate that early fungi evolved digesting cell walls of algal ancestors of land plants.</title>
        <authorList>
            <person name="Chang Y."/>
            <person name="Wang S."/>
            <person name="Sekimoto S."/>
            <person name="Aerts A.L."/>
            <person name="Choi C."/>
            <person name="Clum A."/>
            <person name="LaButti K.M."/>
            <person name="Lindquist E.A."/>
            <person name="Yee Ngan C."/>
            <person name="Ohm R.A."/>
            <person name="Salamov A.A."/>
            <person name="Grigoriev I.V."/>
            <person name="Spatafora J.W."/>
            <person name="Berbee M.L."/>
        </authorList>
    </citation>
    <scope>NUCLEOTIDE SEQUENCE [LARGE SCALE GENOMIC DNA]</scope>
    <source>
        <strain evidence="4 5">NRRL 28638</strain>
    </source>
</reference>
<feature type="compositionally biased region" description="Basic and acidic residues" evidence="2">
    <location>
        <begin position="428"/>
        <end position="447"/>
    </location>
</feature>
<name>A0A137NWC3_CONC2</name>
<feature type="compositionally biased region" description="Low complexity" evidence="2">
    <location>
        <begin position="170"/>
        <end position="184"/>
    </location>
</feature>
<evidence type="ECO:0000313" key="4">
    <source>
        <dbReference type="EMBL" id="KXN66914.1"/>
    </source>
</evidence>
<feature type="compositionally biased region" description="Polar residues" evidence="2">
    <location>
        <begin position="206"/>
        <end position="219"/>
    </location>
</feature>
<feature type="compositionally biased region" description="Low complexity" evidence="2">
    <location>
        <begin position="234"/>
        <end position="252"/>
    </location>
</feature>
<evidence type="ECO:0000256" key="1">
    <source>
        <dbReference type="PROSITE-ProRule" id="PRU00723"/>
    </source>
</evidence>
<keyword evidence="1" id="KW-0862">Zinc</keyword>
<proteinExistence type="predicted"/>
<dbReference type="GO" id="GO:0008270">
    <property type="term" value="F:zinc ion binding"/>
    <property type="evidence" value="ECO:0007669"/>
    <property type="project" value="UniProtKB-KW"/>
</dbReference>
<dbReference type="PANTHER" id="PTHR15725:SF14">
    <property type="entry name" value="ZINC FINGER CCCH DOMAIN-CONTAINING PROTEIN 11A"/>
    <property type="match status" value="1"/>
</dbReference>
<gene>
    <name evidence="4" type="ORF">CONCODRAFT_11139</name>
</gene>
<feature type="domain" description="C3H1-type" evidence="3">
    <location>
        <begin position="5"/>
        <end position="31"/>
    </location>
</feature>
<evidence type="ECO:0000259" key="3">
    <source>
        <dbReference type="PROSITE" id="PS50103"/>
    </source>
</evidence>
<feature type="region of interest" description="Disordered" evidence="2">
    <location>
        <begin position="119"/>
        <end position="150"/>
    </location>
</feature>
<accession>A0A137NWC3</accession>
<dbReference type="PANTHER" id="PTHR15725">
    <property type="entry name" value="ZN-FINGER, C-X8-C-X5-C-X3-H TYPE-CONTAINING"/>
    <property type="match status" value="1"/>
</dbReference>
<dbReference type="EMBL" id="KQ964677">
    <property type="protein sequence ID" value="KXN66914.1"/>
    <property type="molecule type" value="Genomic_DNA"/>
</dbReference>
<dbReference type="Proteomes" id="UP000070444">
    <property type="component" value="Unassembled WGS sequence"/>
</dbReference>
<feature type="region of interest" description="Disordered" evidence="2">
    <location>
        <begin position="206"/>
        <end position="261"/>
    </location>
</feature>
<dbReference type="InterPro" id="IPR041686">
    <property type="entry name" value="Znf-CCCH_3"/>
</dbReference>
<protein>
    <recommendedName>
        <fullName evidence="3">C3H1-type domain-containing protein</fullName>
    </recommendedName>
</protein>
<organism evidence="4 5">
    <name type="scientific">Conidiobolus coronatus (strain ATCC 28846 / CBS 209.66 / NRRL 28638)</name>
    <name type="common">Delacroixia coronata</name>
    <dbReference type="NCBI Taxonomy" id="796925"/>
    <lineage>
        <taxon>Eukaryota</taxon>
        <taxon>Fungi</taxon>
        <taxon>Fungi incertae sedis</taxon>
        <taxon>Zoopagomycota</taxon>
        <taxon>Entomophthoromycotina</taxon>
        <taxon>Entomophthoromycetes</taxon>
        <taxon>Entomophthorales</taxon>
        <taxon>Ancylistaceae</taxon>
        <taxon>Conidiobolus</taxon>
    </lineage>
</organism>
<feature type="region of interest" description="Disordered" evidence="2">
    <location>
        <begin position="162"/>
        <end position="184"/>
    </location>
</feature>
<dbReference type="STRING" id="796925.A0A137NWC3"/>